<dbReference type="EMBL" id="ASPP01049092">
    <property type="protein sequence ID" value="ETN97637.1"/>
    <property type="molecule type" value="Genomic_DNA"/>
</dbReference>
<gene>
    <name evidence="3" type="ORF">RFI_39891</name>
</gene>
<name>X6L7A7_RETFI</name>
<dbReference type="AlphaFoldDB" id="X6L7A7"/>
<proteinExistence type="predicted"/>
<reference evidence="3 4" key="1">
    <citation type="journal article" date="2013" name="Curr. Biol.">
        <title>The Genome of the Foraminiferan Reticulomyxa filosa.</title>
        <authorList>
            <person name="Glockner G."/>
            <person name="Hulsmann N."/>
            <person name="Schleicher M."/>
            <person name="Noegel A.A."/>
            <person name="Eichinger L."/>
            <person name="Gallinger C."/>
            <person name="Pawlowski J."/>
            <person name="Sierra R."/>
            <person name="Euteneuer U."/>
            <person name="Pillet L."/>
            <person name="Moustafa A."/>
            <person name="Platzer M."/>
            <person name="Groth M."/>
            <person name="Szafranski K."/>
            <person name="Schliwa M."/>
        </authorList>
    </citation>
    <scope>NUCLEOTIDE SEQUENCE [LARGE SCALE GENOMIC DNA]</scope>
</reference>
<feature type="coiled-coil region" evidence="1">
    <location>
        <begin position="69"/>
        <end position="96"/>
    </location>
</feature>
<evidence type="ECO:0000313" key="3">
    <source>
        <dbReference type="EMBL" id="ETN97637.1"/>
    </source>
</evidence>
<keyword evidence="2" id="KW-0812">Transmembrane</keyword>
<accession>X6L7A7</accession>
<evidence type="ECO:0000256" key="2">
    <source>
        <dbReference type="SAM" id="Phobius"/>
    </source>
</evidence>
<keyword evidence="2" id="KW-0472">Membrane</keyword>
<keyword evidence="2" id="KW-1133">Transmembrane helix</keyword>
<organism evidence="3 4">
    <name type="scientific">Reticulomyxa filosa</name>
    <dbReference type="NCBI Taxonomy" id="46433"/>
    <lineage>
        <taxon>Eukaryota</taxon>
        <taxon>Sar</taxon>
        <taxon>Rhizaria</taxon>
        <taxon>Retaria</taxon>
        <taxon>Foraminifera</taxon>
        <taxon>Monothalamids</taxon>
        <taxon>Reticulomyxidae</taxon>
        <taxon>Reticulomyxa</taxon>
    </lineage>
</organism>
<comment type="caution">
    <text evidence="3">The sequence shown here is derived from an EMBL/GenBank/DDBJ whole genome shotgun (WGS) entry which is preliminary data.</text>
</comment>
<sequence length="288" mass="33638">MEQVETVIINDIKCYAQDNISQNTIVRLHLACLAMSDLRKGQLKVSGFVSNTLVRTFLIHNQLNLINPKKTKKKKKKKLKRRFAEYRRIMAEYDAKYLSFIPLGWELPIQIASSYCSLSFGVCNRFKHLLQTFCCCCCCCLSTQLEEQLTRNPESCFAVTAAKEKMREFESEVITDAWKRLAMTEIDVRSWARGDPGDPHSWIKIDNKNKRLPGNGIGCVCIHVSTKKIIQQKTFYFQDKNHELEKDFIQFLGYAYTYIFFILFFEIGISVIISFPPFFFFFFLKKKD</sequence>
<evidence type="ECO:0000313" key="4">
    <source>
        <dbReference type="Proteomes" id="UP000023152"/>
    </source>
</evidence>
<dbReference type="Proteomes" id="UP000023152">
    <property type="component" value="Unassembled WGS sequence"/>
</dbReference>
<keyword evidence="4" id="KW-1185">Reference proteome</keyword>
<keyword evidence="1" id="KW-0175">Coiled coil</keyword>
<protein>
    <submittedName>
        <fullName evidence="3">Uncharacterized protein</fullName>
    </submittedName>
</protein>
<feature type="transmembrane region" description="Helical" evidence="2">
    <location>
        <begin position="258"/>
        <end position="284"/>
    </location>
</feature>
<evidence type="ECO:0000256" key="1">
    <source>
        <dbReference type="SAM" id="Coils"/>
    </source>
</evidence>